<evidence type="ECO:0008006" key="3">
    <source>
        <dbReference type="Google" id="ProtNLM"/>
    </source>
</evidence>
<evidence type="ECO:0000313" key="2">
    <source>
        <dbReference type="Proteomes" id="UP000630615"/>
    </source>
</evidence>
<dbReference type="EMBL" id="BMKI01000004">
    <property type="protein sequence ID" value="GGC91055.1"/>
    <property type="molecule type" value="Genomic_DNA"/>
</dbReference>
<dbReference type="InterPro" id="IPR010310">
    <property type="entry name" value="T7SS_ESAT-6-like"/>
</dbReference>
<dbReference type="RefSeq" id="WP_088270317.1">
    <property type="nucleotide sequence ID" value="NZ_BMKI01000004.1"/>
</dbReference>
<gene>
    <name evidence="1" type="ORF">GCM10011573_20820</name>
</gene>
<dbReference type="Pfam" id="PF06013">
    <property type="entry name" value="WXG100"/>
    <property type="match status" value="1"/>
</dbReference>
<name>A0ABQ1P889_9ENTE</name>
<keyword evidence="2" id="KW-1185">Reference proteome</keyword>
<protein>
    <recommendedName>
        <fullName evidence="3">ESAT-6-like protein</fullName>
    </recommendedName>
</protein>
<sequence>MKIRLEYPELERLSSQLHSQEEVFTQCIAELKRLIYSAPDSWEGKSADVYIAQFNELQPSFHQTRQIIELLQGQIKETMAIMKDQDDTLAGKLNF</sequence>
<comment type="caution">
    <text evidence="1">The sequence shown here is derived from an EMBL/GenBank/DDBJ whole genome shotgun (WGS) entry which is preliminary data.</text>
</comment>
<dbReference type="InterPro" id="IPR036689">
    <property type="entry name" value="ESAT-6-like_sf"/>
</dbReference>
<proteinExistence type="predicted"/>
<evidence type="ECO:0000313" key="1">
    <source>
        <dbReference type="EMBL" id="GGC91055.1"/>
    </source>
</evidence>
<dbReference type="Gene3D" id="1.10.287.1060">
    <property type="entry name" value="ESAT-6-like"/>
    <property type="match status" value="1"/>
</dbReference>
<accession>A0ABQ1P889</accession>
<reference evidence="2" key="1">
    <citation type="journal article" date="2019" name="Int. J. Syst. Evol. Microbiol.">
        <title>The Global Catalogue of Microorganisms (GCM) 10K type strain sequencing project: providing services to taxonomists for standard genome sequencing and annotation.</title>
        <authorList>
            <consortium name="The Broad Institute Genomics Platform"/>
            <consortium name="The Broad Institute Genome Sequencing Center for Infectious Disease"/>
            <person name="Wu L."/>
            <person name="Ma J."/>
        </authorList>
    </citation>
    <scope>NUCLEOTIDE SEQUENCE [LARGE SCALE GENOMIC DNA]</scope>
    <source>
        <strain evidence="2">CGMCC 1.15942</strain>
    </source>
</reference>
<dbReference type="SUPFAM" id="SSF140453">
    <property type="entry name" value="EsxAB dimer-like"/>
    <property type="match status" value="1"/>
</dbReference>
<dbReference type="Proteomes" id="UP000630615">
    <property type="component" value="Unassembled WGS sequence"/>
</dbReference>
<organism evidence="1 2">
    <name type="scientific">Enterococcus wangshanyuanii</name>
    <dbReference type="NCBI Taxonomy" id="2005703"/>
    <lineage>
        <taxon>Bacteria</taxon>
        <taxon>Bacillati</taxon>
        <taxon>Bacillota</taxon>
        <taxon>Bacilli</taxon>
        <taxon>Lactobacillales</taxon>
        <taxon>Enterococcaceae</taxon>
        <taxon>Enterococcus</taxon>
    </lineage>
</organism>